<dbReference type="PANTHER" id="PTHR42852:SF17">
    <property type="entry name" value="THIOREDOXIN-LIKE PROTEIN HI_1115"/>
    <property type="match status" value="1"/>
</dbReference>
<dbReference type="SUPFAM" id="SSF52833">
    <property type="entry name" value="Thioredoxin-like"/>
    <property type="match status" value="1"/>
</dbReference>
<evidence type="ECO:0000313" key="2">
    <source>
        <dbReference type="EMBL" id="SDR42341.1"/>
    </source>
</evidence>
<dbReference type="PROSITE" id="PS51352">
    <property type="entry name" value="THIOREDOXIN_2"/>
    <property type="match status" value="1"/>
</dbReference>
<sequence length="178" mass="19261">MRRREVIAGAAALAATGAGAAYALGGVDPLESDDAIEPIELETLEAPGSDAGTAIVPEPGRVTFLELFATWCDVCERMMEPTGELYDEFGDRIQFVSVSNEPIGRSVTREDVADWWDAHDGRWAVAIDDDLELTSELNASGVPYSFVLDEDNVVTWSDRGSKSLEELREPIAAQLDGV</sequence>
<protein>
    <submittedName>
        <fullName evidence="2">Redoxin</fullName>
    </submittedName>
</protein>
<dbReference type="InterPro" id="IPR013766">
    <property type="entry name" value="Thioredoxin_domain"/>
</dbReference>
<dbReference type="Pfam" id="PF08534">
    <property type="entry name" value="Redoxin"/>
    <property type="match status" value="1"/>
</dbReference>
<organism evidence="2 3">
    <name type="scientific">Natronobacterium texcoconense</name>
    <dbReference type="NCBI Taxonomy" id="1095778"/>
    <lineage>
        <taxon>Archaea</taxon>
        <taxon>Methanobacteriati</taxon>
        <taxon>Methanobacteriota</taxon>
        <taxon>Stenosarchaea group</taxon>
        <taxon>Halobacteria</taxon>
        <taxon>Halobacteriales</taxon>
        <taxon>Natrialbaceae</taxon>
        <taxon>Natronobacterium</taxon>
    </lineage>
</organism>
<dbReference type="Proteomes" id="UP000198848">
    <property type="component" value="Unassembled WGS sequence"/>
</dbReference>
<dbReference type="EMBL" id="FNLC01000006">
    <property type="protein sequence ID" value="SDR42341.1"/>
    <property type="molecule type" value="Genomic_DNA"/>
</dbReference>
<keyword evidence="3" id="KW-1185">Reference proteome</keyword>
<dbReference type="CDD" id="cd02966">
    <property type="entry name" value="TlpA_like_family"/>
    <property type="match status" value="1"/>
</dbReference>
<evidence type="ECO:0000259" key="1">
    <source>
        <dbReference type="PROSITE" id="PS51352"/>
    </source>
</evidence>
<evidence type="ECO:0000313" key="3">
    <source>
        <dbReference type="Proteomes" id="UP000198848"/>
    </source>
</evidence>
<proteinExistence type="predicted"/>
<dbReference type="InterPro" id="IPR036249">
    <property type="entry name" value="Thioredoxin-like_sf"/>
</dbReference>
<reference evidence="3" key="1">
    <citation type="submission" date="2016-10" db="EMBL/GenBank/DDBJ databases">
        <authorList>
            <person name="Varghese N."/>
            <person name="Submissions S."/>
        </authorList>
    </citation>
    <scope>NUCLEOTIDE SEQUENCE [LARGE SCALE GENOMIC DNA]</scope>
    <source>
        <strain evidence="3">DSM 24767</strain>
    </source>
</reference>
<dbReference type="InterPro" id="IPR050553">
    <property type="entry name" value="Thioredoxin_ResA/DsbE_sf"/>
</dbReference>
<dbReference type="PANTHER" id="PTHR42852">
    <property type="entry name" value="THIOL:DISULFIDE INTERCHANGE PROTEIN DSBE"/>
    <property type="match status" value="1"/>
</dbReference>
<dbReference type="STRING" id="1095778.SAMN04489842_3885"/>
<dbReference type="Gene3D" id="3.40.30.10">
    <property type="entry name" value="Glutaredoxin"/>
    <property type="match status" value="1"/>
</dbReference>
<name>A0A1H1IXA7_NATTX</name>
<dbReference type="RefSeq" id="WP_090385562.1">
    <property type="nucleotide sequence ID" value="NZ_FNLC01000006.1"/>
</dbReference>
<accession>A0A1H1IXA7</accession>
<dbReference type="AlphaFoldDB" id="A0A1H1IXA7"/>
<dbReference type="GO" id="GO:0016491">
    <property type="term" value="F:oxidoreductase activity"/>
    <property type="evidence" value="ECO:0007669"/>
    <property type="project" value="InterPro"/>
</dbReference>
<dbReference type="OrthoDB" id="115386at2157"/>
<dbReference type="InterPro" id="IPR013740">
    <property type="entry name" value="Redoxin"/>
</dbReference>
<feature type="domain" description="Thioredoxin" evidence="1">
    <location>
        <begin position="30"/>
        <end position="176"/>
    </location>
</feature>
<gene>
    <name evidence="2" type="ORF">SAMN04489842_3885</name>
</gene>